<proteinExistence type="predicted"/>
<dbReference type="EMBL" id="WKJI01000002">
    <property type="protein sequence ID" value="MRX47305.1"/>
    <property type="molecule type" value="Genomic_DNA"/>
</dbReference>
<name>A0A7K0FPE0_9SPHI</name>
<dbReference type="SUPFAM" id="SSF53756">
    <property type="entry name" value="UDP-Glycosyltransferase/glycogen phosphorylase"/>
    <property type="match status" value="1"/>
</dbReference>
<dbReference type="PANTHER" id="PTHR46401">
    <property type="entry name" value="GLYCOSYLTRANSFERASE WBBK-RELATED"/>
    <property type="match status" value="1"/>
</dbReference>
<evidence type="ECO:0000313" key="4">
    <source>
        <dbReference type="EMBL" id="MRX47305.1"/>
    </source>
</evidence>
<evidence type="ECO:0000259" key="2">
    <source>
        <dbReference type="Pfam" id="PF00534"/>
    </source>
</evidence>
<dbReference type="PANTHER" id="PTHR46401:SF2">
    <property type="entry name" value="GLYCOSYLTRANSFERASE WBBK-RELATED"/>
    <property type="match status" value="1"/>
</dbReference>
<sequence>MRIAVNTRFLQKDNLEGIGRFSFETLKRMVLKHPEVEFIFLFDRKFDASFIFAPNVKAYVVYPQARHPFLYYIWYQHSLRRKLKALKADVFLSPDGFLPLNTEFKKVAVIHDIAFEHYPKAIDWLSSVYYRYFFPKFAHQADAIVTVSHFSKADIVQKYQIPESKIAVVYNGVSDVFKPIAQQKKPYKKFDKPYFIYNGAIHPRKNILCLLQAFEAFKTKNQLPHLLVLTGRKAWKNQELENYYQQMQHQADVIFTGKLPDEELASLVAHATAAVYPSYFEGFGLPVIEAFACGTPVITSRNTAMEEISGGLAHLINPFNVFDLENALLKLANMQPDKEQESKRIAFAQSYSWDIATDKLWDIIQKIS</sequence>
<comment type="caution">
    <text evidence="4">The sequence shown here is derived from an EMBL/GenBank/DDBJ whole genome shotgun (WGS) entry which is preliminary data.</text>
</comment>
<accession>A0A7K0FPE0</accession>
<gene>
    <name evidence="4" type="ORF">GJJ64_08915</name>
</gene>
<keyword evidence="1 4" id="KW-0808">Transferase</keyword>
<dbReference type="Pfam" id="PF00534">
    <property type="entry name" value="Glycos_transf_1"/>
    <property type="match status" value="1"/>
</dbReference>
<reference evidence="4 5" key="1">
    <citation type="submission" date="2019-11" db="EMBL/GenBank/DDBJ databases">
        <authorList>
            <person name="Cheng Q."/>
            <person name="Yang Z."/>
        </authorList>
    </citation>
    <scope>NUCLEOTIDE SEQUENCE [LARGE SCALE GENOMIC DNA]</scope>
    <source>
        <strain evidence="4 5">HX-22-1</strain>
    </source>
</reference>
<organism evidence="4 5">
    <name type="scientific">Pedobacter puniceum</name>
    <dbReference type="NCBI Taxonomy" id="2666136"/>
    <lineage>
        <taxon>Bacteria</taxon>
        <taxon>Pseudomonadati</taxon>
        <taxon>Bacteroidota</taxon>
        <taxon>Sphingobacteriia</taxon>
        <taxon>Sphingobacteriales</taxon>
        <taxon>Sphingobacteriaceae</taxon>
        <taxon>Pedobacter</taxon>
    </lineage>
</organism>
<feature type="domain" description="Glycosyltransferase subfamily 4-like N-terminal" evidence="3">
    <location>
        <begin position="17"/>
        <end position="174"/>
    </location>
</feature>
<dbReference type="GO" id="GO:0016757">
    <property type="term" value="F:glycosyltransferase activity"/>
    <property type="evidence" value="ECO:0007669"/>
    <property type="project" value="InterPro"/>
</dbReference>
<feature type="domain" description="Glycosyl transferase family 1" evidence="2">
    <location>
        <begin position="184"/>
        <end position="339"/>
    </location>
</feature>
<evidence type="ECO:0000256" key="1">
    <source>
        <dbReference type="ARBA" id="ARBA00022679"/>
    </source>
</evidence>
<dbReference type="CDD" id="cd03809">
    <property type="entry name" value="GT4_MtfB-like"/>
    <property type="match status" value="1"/>
</dbReference>
<evidence type="ECO:0000313" key="5">
    <source>
        <dbReference type="Proteomes" id="UP000462931"/>
    </source>
</evidence>
<dbReference type="InterPro" id="IPR001296">
    <property type="entry name" value="Glyco_trans_1"/>
</dbReference>
<dbReference type="Proteomes" id="UP000462931">
    <property type="component" value="Unassembled WGS sequence"/>
</dbReference>
<dbReference type="Pfam" id="PF13439">
    <property type="entry name" value="Glyco_transf_4"/>
    <property type="match status" value="1"/>
</dbReference>
<protein>
    <submittedName>
        <fullName evidence="4">Glycosyltransferase</fullName>
    </submittedName>
</protein>
<dbReference type="RefSeq" id="WP_154287455.1">
    <property type="nucleotide sequence ID" value="NZ_WKJI01000002.1"/>
</dbReference>
<keyword evidence="5" id="KW-1185">Reference proteome</keyword>
<dbReference type="InterPro" id="IPR028098">
    <property type="entry name" value="Glyco_trans_4-like_N"/>
</dbReference>
<dbReference type="Gene3D" id="3.40.50.2000">
    <property type="entry name" value="Glycogen Phosphorylase B"/>
    <property type="match status" value="2"/>
</dbReference>
<evidence type="ECO:0000259" key="3">
    <source>
        <dbReference type="Pfam" id="PF13439"/>
    </source>
</evidence>
<dbReference type="AlphaFoldDB" id="A0A7K0FPE0"/>